<comment type="cofactor">
    <cofactor evidence="11 13">
        <name>FAD</name>
        <dbReference type="ChEBI" id="CHEBI:57692"/>
    </cofactor>
    <text evidence="11 13">Binds 1 FAD per subunit.</text>
</comment>
<feature type="binding site" evidence="11">
    <location>
        <begin position="174"/>
        <end position="181"/>
    </location>
    <ligand>
        <name>NAD(+)</name>
        <dbReference type="ChEBI" id="CHEBI:57540"/>
    </ligand>
</feature>
<accession>A0A5C1QPV4</accession>
<gene>
    <name evidence="16" type="primary">lpdA</name>
    <name evidence="16" type="ORF">EXM22_16575</name>
</gene>
<evidence type="ECO:0000256" key="6">
    <source>
        <dbReference type="ARBA" id="ARBA00022827"/>
    </source>
</evidence>
<evidence type="ECO:0000259" key="15">
    <source>
        <dbReference type="Pfam" id="PF07992"/>
    </source>
</evidence>
<keyword evidence="5 13" id="KW-0285">Flavoprotein</keyword>
<evidence type="ECO:0000256" key="4">
    <source>
        <dbReference type="ARBA" id="ARBA00016961"/>
    </source>
</evidence>
<comment type="miscellaneous">
    <text evidence="13">The active site is a redox-active disulfide bond.</text>
</comment>
<dbReference type="Gene3D" id="3.50.50.60">
    <property type="entry name" value="FAD/NAD(P)-binding domain"/>
    <property type="match status" value="2"/>
</dbReference>
<dbReference type="FunFam" id="3.30.390.30:FF:000001">
    <property type="entry name" value="Dihydrolipoyl dehydrogenase"/>
    <property type="match status" value="1"/>
</dbReference>
<dbReference type="InterPro" id="IPR050151">
    <property type="entry name" value="Class-I_Pyr_Nuc-Dis_Oxidored"/>
</dbReference>
<dbReference type="AlphaFoldDB" id="A0A5C1QPV4"/>
<name>A0A5C1QPV4_9SPIO</name>
<evidence type="ECO:0000256" key="11">
    <source>
        <dbReference type="PIRSR" id="PIRSR000350-3"/>
    </source>
</evidence>
<dbReference type="InterPro" id="IPR023753">
    <property type="entry name" value="FAD/NAD-binding_dom"/>
</dbReference>
<comment type="catalytic activity">
    <reaction evidence="9 13">
        <text>N(6)-[(R)-dihydrolipoyl]-L-lysyl-[protein] + NAD(+) = N(6)-[(R)-lipoyl]-L-lysyl-[protein] + NADH + H(+)</text>
        <dbReference type="Rhea" id="RHEA:15045"/>
        <dbReference type="Rhea" id="RHEA-COMP:10474"/>
        <dbReference type="Rhea" id="RHEA-COMP:10475"/>
        <dbReference type="ChEBI" id="CHEBI:15378"/>
        <dbReference type="ChEBI" id="CHEBI:57540"/>
        <dbReference type="ChEBI" id="CHEBI:57945"/>
        <dbReference type="ChEBI" id="CHEBI:83099"/>
        <dbReference type="ChEBI" id="CHEBI:83100"/>
        <dbReference type="EC" id="1.8.1.4"/>
    </reaction>
</comment>
<dbReference type="InterPro" id="IPR016156">
    <property type="entry name" value="FAD/NAD-linked_Rdtase_dimer_sf"/>
</dbReference>
<feature type="disulfide bond" description="Redox-active" evidence="12">
    <location>
        <begin position="41"/>
        <end position="46"/>
    </location>
</feature>
<sequence length="444" mass="47766">MENYDLIVIGAGPGGYIAAERAGHAGKKVLLIEKENLGGVCTNWGCIPTKSLLNSSKLYKKALHGEAYGVTAENVRFNLEKAMAHKQDTIETLRKGIAYLMKSNKVDVVFAEATLTSSKTVMADGKEYGFDNLFVATGSTAFVPPIPGSDLPHVLTNVGILEVESLPKNLVVIGGGVIGVEFASFFSAVGVNVSVVEMMDEIIPLMDGEFSAALRKSMSQVDFHLKAKVTKIDKTKVYFEKDGAETALDADLVLMAVGRRPLTMGLEKIGVDVAPQGIRVDEQMRTNLPGIFAIGDVNGKSLLAHSASRMGEVAVNTILGKPDRMRYDAIPWAVYTDPEAAGCGLTEAQAKDAGYKVQTATVQMRANGRFLAEQGKKEPGMCKVVVEEGSGLLLGVHMLGIYSSEIIHSAAAMMEMELRVQDIKEIVFPHPSVSEIIKDCLWAL</sequence>
<feature type="binding site" evidence="11">
    <location>
        <position position="296"/>
    </location>
    <ligand>
        <name>FAD</name>
        <dbReference type="ChEBI" id="CHEBI:57692"/>
    </ligand>
</feature>
<dbReference type="InterPro" id="IPR001100">
    <property type="entry name" value="Pyr_nuc-diS_OxRdtase"/>
</dbReference>
<dbReference type="PANTHER" id="PTHR22912">
    <property type="entry name" value="DISULFIDE OXIDOREDUCTASE"/>
    <property type="match status" value="1"/>
</dbReference>
<dbReference type="PRINTS" id="PR00411">
    <property type="entry name" value="PNDRDTASEI"/>
</dbReference>
<evidence type="ECO:0000256" key="13">
    <source>
        <dbReference type="RuleBase" id="RU003692"/>
    </source>
</evidence>
<keyword evidence="11" id="KW-0547">Nucleotide-binding</keyword>
<evidence type="ECO:0000256" key="5">
    <source>
        <dbReference type="ARBA" id="ARBA00022630"/>
    </source>
</evidence>
<dbReference type="Proteomes" id="UP000324209">
    <property type="component" value="Chromosome"/>
</dbReference>
<protein>
    <recommendedName>
        <fullName evidence="4 13">Dihydrolipoyl dehydrogenase</fullName>
        <ecNumber evidence="3 13">1.8.1.4</ecNumber>
    </recommendedName>
</protein>
<dbReference type="GO" id="GO:0004148">
    <property type="term" value="F:dihydrolipoyl dehydrogenase (NADH) activity"/>
    <property type="evidence" value="ECO:0007669"/>
    <property type="project" value="UniProtKB-EC"/>
</dbReference>
<evidence type="ECO:0000256" key="10">
    <source>
        <dbReference type="PIRSR" id="PIRSR000350-2"/>
    </source>
</evidence>
<reference evidence="16 17" key="1">
    <citation type="submission" date="2019-02" db="EMBL/GenBank/DDBJ databases">
        <title>Complete Genome Sequence and Methylome Analysis of free living Spirochaetas.</title>
        <authorList>
            <person name="Fomenkov A."/>
            <person name="Dubinina G."/>
            <person name="Leshcheva N."/>
            <person name="Mikheeva N."/>
            <person name="Grabovich M."/>
            <person name="Vincze T."/>
            <person name="Roberts R.J."/>
        </authorList>
    </citation>
    <scope>NUCLEOTIDE SEQUENCE [LARGE SCALE GENOMIC DNA]</scope>
    <source>
        <strain evidence="16 17">K2</strain>
    </source>
</reference>
<dbReference type="Gene3D" id="3.30.390.30">
    <property type="match status" value="1"/>
</dbReference>
<dbReference type="InterPro" id="IPR004099">
    <property type="entry name" value="Pyr_nucl-diS_OxRdtase_dimer"/>
</dbReference>
<dbReference type="PANTHER" id="PTHR22912:SF217">
    <property type="entry name" value="DIHYDROLIPOYL DEHYDROGENASE"/>
    <property type="match status" value="1"/>
</dbReference>
<evidence type="ECO:0000256" key="1">
    <source>
        <dbReference type="ARBA" id="ARBA00004496"/>
    </source>
</evidence>
<feature type="domain" description="FAD/NAD(P)-binding" evidence="15">
    <location>
        <begin position="4"/>
        <end position="311"/>
    </location>
</feature>
<dbReference type="InterPro" id="IPR006258">
    <property type="entry name" value="Lipoamide_DH"/>
</dbReference>
<evidence type="ECO:0000256" key="8">
    <source>
        <dbReference type="ARBA" id="ARBA00023027"/>
    </source>
</evidence>
<keyword evidence="8 11" id="KW-0520">NAD</keyword>
<keyword evidence="6 11" id="KW-0274">FAD</keyword>
<dbReference type="GO" id="GO:0005737">
    <property type="term" value="C:cytoplasm"/>
    <property type="evidence" value="ECO:0007669"/>
    <property type="project" value="UniProtKB-SubCell"/>
</dbReference>
<proteinExistence type="inferred from homology"/>
<dbReference type="OrthoDB" id="9807946at2"/>
<dbReference type="SUPFAM" id="SSF51905">
    <property type="entry name" value="FAD/NAD(P)-binding domain"/>
    <property type="match status" value="1"/>
</dbReference>
<feature type="binding site" evidence="11">
    <location>
        <position position="258"/>
    </location>
    <ligand>
        <name>NAD(+)</name>
        <dbReference type="ChEBI" id="CHEBI:57540"/>
    </ligand>
</feature>
<evidence type="ECO:0000256" key="2">
    <source>
        <dbReference type="ARBA" id="ARBA00007532"/>
    </source>
</evidence>
<dbReference type="EC" id="1.8.1.4" evidence="3 13"/>
<feature type="active site" description="Proton acceptor" evidence="10">
    <location>
        <position position="430"/>
    </location>
</feature>
<dbReference type="RefSeq" id="WP_149487591.1">
    <property type="nucleotide sequence ID" value="NZ_CP036150.1"/>
</dbReference>
<evidence type="ECO:0000313" key="17">
    <source>
        <dbReference type="Proteomes" id="UP000324209"/>
    </source>
</evidence>
<feature type="domain" description="Pyridine nucleotide-disulphide oxidoreductase dimerisation" evidence="14">
    <location>
        <begin position="330"/>
        <end position="438"/>
    </location>
</feature>
<dbReference type="InterPro" id="IPR036188">
    <property type="entry name" value="FAD/NAD-bd_sf"/>
</dbReference>
<keyword evidence="13" id="KW-0676">Redox-active center</keyword>
<dbReference type="SUPFAM" id="SSF55424">
    <property type="entry name" value="FAD/NAD-linked reductases, dimerisation (C-terminal) domain"/>
    <property type="match status" value="1"/>
</dbReference>
<dbReference type="NCBIfam" id="TIGR01350">
    <property type="entry name" value="lipoamide_DH"/>
    <property type="match status" value="1"/>
</dbReference>
<evidence type="ECO:0000256" key="9">
    <source>
        <dbReference type="ARBA" id="ARBA00049187"/>
    </source>
</evidence>
<feature type="binding site" evidence="11">
    <location>
        <begin position="137"/>
        <end position="139"/>
    </location>
    <ligand>
        <name>FAD</name>
        <dbReference type="ChEBI" id="CHEBI:57692"/>
    </ligand>
</feature>
<organism evidence="16 17">
    <name type="scientific">Oceanispirochaeta crateris</name>
    <dbReference type="NCBI Taxonomy" id="2518645"/>
    <lineage>
        <taxon>Bacteria</taxon>
        <taxon>Pseudomonadati</taxon>
        <taxon>Spirochaetota</taxon>
        <taxon>Spirochaetia</taxon>
        <taxon>Spirochaetales</taxon>
        <taxon>Spirochaetaceae</taxon>
        <taxon>Oceanispirochaeta</taxon>
    </lineage>
</organism>
<evidence type="ECO:0000313" key="16">
    <source>
        <dbReference type="EMBL" id="QEN09517.1"/>
    </source>
</evidence>
<evidence type="ECO:0000256" key="12">
    <source>
        <dbReference type="PIRSR" id="PIRSR000350-4"/>
    </source>
</evidence>
<dbReference type="PRINTS" id="PR00368">
    <property type="entry name" value="FADPNR"/>
</dbReference>
<comment type="similarity">
    <text evidence="2 13">Belongs to the class-I pyridine nucleotide-disulfide oxidoreductase family.</text>
</comment>
<evidence type="ECO:0000259" key="14">
    <source>
        <dbReference type="Pfam" id="PF02852"/>
    </source>
</evidence>
<keyword evidence="17" id="KW-1185">Reference proteome</keyword>
<dbReference type="Pfam" id="PF02852">
    <property type="entry name" value="Pyr_redox_dim"/>
    <property type="match status" value="1"/>
</dbReference>
<feature type="binding site" evidence="11">
    <location>
        <position position="197"/>
    </location>
    <ligand>
        <name>NAD(+)</name>
        <dbReference type="ChEBI" id="CHEBI:57540"/>
    </ligand>
</feature>
<dbReference type="EMBL" id="CP036150">
    <property type="protein sequence ID" value="QEN09517.1"/>
    <property type="molecule type" value="Genomic_DNA"/>
</dbReference>
<dbReference type="Pfam" id="PF07992">
    <property type="entry name" value="Pyr_redox_2"/>
    <property type="match status" value="1"/>
</dbReference>
<comment type="subcellular location">
    <subcellularLocation>
        <location evidence="1">Cytoplasm</location>
    </subcellularLocation>
</comment>
<keyword evidence="7 13" id="KW-0560">Oxidoreductase</keyword>
<dbReference type="GO" id="GO:0050660">
    <property type="term" value="F:flavin adenine dinucleotide binding"/>
    <property type="evidence" value="ECO:0007669"/>
    <property type="project" value="InterPro"/>
</dbReference>
<dbReference type="GO" id="GO:0006103">
    <property type="term" value="P:2-oxoglutarate metabolic process"/>
    <property type="evidence" value="ECO:0007669"/>
    <property type="project" value="TreeGrafter"/>
</dbReference>
<dbReference type="KEGG" id="ock:EXM22_16575"/>
<dbReference type="PIRSF" id="PIRSF000350">
    <property type="entry name" value="Mercury_reductase_MerA"/>
    <property type="match status" value="1"/>
</dbReference>
<evidence type="ECO:0000256" key="7">
    <source>
        <dbReference type="ARBA" id="ARBA00023002"/>
    </source>
</evidence>
<evidence type="ECO:0000256" key="3">
    <source>
        <dbReference type="ARBA" id="ARBA00012608"/>
    </source>
</evidence>
<feature type="binding site" evidence="11">
    <location>
        <position position="50"/>
    </location>
    <ligand>
        <name>FAD</name>
        <dbReference type="ChEBI" id="CHEBI:57692"/>
    </ligand>
</feature>